<dbReference type="AlphaFoldDB" id="A0AAE6RDF0"/>
<dbReference type="Gene3D" id="3.10.450.50">
    <property type="match status" value="1"/>
</dbReference>
<dbReference type="InterPro" id="IPR032710">
    <property type="entry name" value="NTF2-like_dom_sf"/>
</dbReference>
<dbReference type="Proteomes" id="UP000464593">
    <property type="component" value="Chromosome"/>
</dbReference>
<reference evidence="2 3" key="1">
    <citation type="submission" date="2019-05" db="EMBL/GenBank/DDBJ databases">
        <title>Complete genome sequence of Pseudomonas Pseudomonas resinovorans.</title>
        <authorList>
            <person name="Chen H.-P."/>
        </authorList>
    </citation>
    <scope>NUCLEOTIDE SEQUENCE [LARGE SCALE GENOMIC DNA]</scope>
    <source>
        <strain evidence="2 3">TCU-CK1</strain>
    </source>
</reference>
<evidence type="ECO:0000313" key="3">
    <source>
        <dbReference type="Proteomes" id="UP000464593"/>
    </source>
</evidence>
<dbReference type="RefSeq" id="WP_159266432.1">
    <property type="nucleotide sequence ID" value="NZ_CP040324.1"/>
</dbReference>
<dbReference type="Pfam" id="PF13577">
    <property type="entry name" value="SnoaL_4"/>
    <property type="match status" value="1"/>
</dbReference>
<accession>A0AAE6RDF0</accession>
<organism evidence="2 3">
    <name type="scientific">Pseudomonas monteilii</name>
    <dbReference type="NCBI Taxonomy" id="76759"/>
    <lineage>
        <taxon>Bacteria</taxon>
        <taxon>Pseudomonadati</taxon>
        <taxon>Pseudomonadota</taxon>
        <taxon>Gammaproteobacteria</taxon>
        <taxon>Pseudomonadales</taxon>
        <taxon>Pseudomonadaceae</taxon>
        <taxon>Pseudomonas</taxon>
    </lineage>
</organism>
<dbReference type="EMBL" id="CP040324">
    <property type="protein sequence ID" value="QHB28818.1"/>
    <property type="molecule type" value="Genomic_DNA"/>
</dbReference>
<name>A0AAE6RDF0_9PSED</name>
<proteinExistence type="predicted"/>
<gene>
    <name evidence="2" type="ORF">TCK1_3472</name>
</gene>
<evidence type="ECO:0000259" key="1">
    <source>
        <dbReference type="Pfam" id="PF13577"/>
    </source>
</evidence>
<dbReference type="CDD" id="cd00531">
    <property type="entry name" value="NTF2_like"/>
    <property type="match status" value="1"/>
</dbReference>
<evidence type="ECO:0000313" key="2">
    <source>
        <dbReference type="EMBL" id="QHB28818.1"/>
    </source>
</evidence>
<dbReference type="SUPFAM" id="SSF54427">
    <property type="entry name" value="NTF2-like"/>
    <property type="match status" value="1"/>
</dbReference>
<sequence>MSDLELRIQRLESKAALQDLIARYFVASDDDDFATLATLFSETATFHAHGQSPLLGPERIVGFIREARTHMGLTIHTPNWTLFEFQNEDHATGKVGAHLELAMGGRSLFGAARYLDTYVRENGIWRFSSRRFQVIHIGTWEDVGTSLTESRCVRWPGGEPHGSEHQLK</sequence>
<dbReference type="InterPro" id="IPR037401">
    <property type="entry name" value="SnoaL-like"/>
</dbReference>
<protein>
    <submittedName>
        <fullName evidence="2">Aminoglycoside nucleotidyltransferase ANT9</fullName>
    </submittedName>
</protein>
<feature type="domain" description="SnoaL-like" evidence="1">
    <location>
        <begin position="9"/>
        <end position="131"/>
    </location>
</feature>